<gene>
    <name evidence="9" type="primary">MADS48</name>
</gene>
<dbReference type="Pfam" id="PF00319">
    <property type="entry name" value="SRF-TF"/>
    <property type="match status" value="1"/>
</dbReference>
<protein>
    <submittedName>
        <fullName evidence="9">MADS48</fullName>
    </submittedName>
</protein>
<organism evidence="9">
    <name type="scientific">Hippophae rhamnoides</name>
    <name type="common">sea-buckthorn</name>
    <dbReference type="NCBI Taxonomy" id="193516"/>
    <lineage>
        <taxon>Eukaryota</taxon>
        <taxon>Viridiplantae</taxon>
        <taxon>Streptophyta</taxon>
        <taxon>Embryophyta</taxon>
        <taxon>Tracheophyta</taxon>
        <taxon>Spermatophyta</taxon>
        <taxon>Magnoliopsida</taxon>
        <taxon>eudicotyledons</taxon>
        <taxon>Gunneridae</taxon>
        <taxon>Pentapetalae</taxon>
        <taxon>rosids</taxon>
        <taxon>fabids</taxon>
        <taxon>Rosales</taxon>
        <taxon>Elaeagnaceae</taxon>
        <taxon>Hippophae</taxon>
    </lineage>
</organism>
<feature type="domain" description="K-box" evidence="8">
    <location>
        <begin position="87"/>
        <end position="177"/>
    </location>
</feature>
<dbReference type="InterPro" id="IPR002487">
    <property type="entry name" value="TF_Kbox"/>
</dbReference>
<keyword evidence="2" id="KW-0805">Transcription regulation</keyword>
<dbReference type="Gene3D" id="3.40.1810.10">
    <property type="entry name" value="Transcription factor, MADS-box"/>
    <property type="match status" value="1"/>
</dbReference>
<feature type="domain" description="MADS-box" evidence="7">
    <location>
        <begin position="1"/>
        <end position="61"/>
    </location>
</feature>
<evidence type="ECO:0000256" key="6">
    <source>
        <dbReference type="SAM" id="Coils"/>
    </source>
</evidence>
<dbReference type="PANTHER" id="PTHR48019">
    <property type="entry name" value="SERUM RESPONSE FACTOR HOMOLOG"/>
    <property type="match status" value="1"/>
</dbReference>
<evidence type="ECO:0000259" key="7">
    <source>
        <dbReference type="PROSITE" id="PS50066"/>
    </source>
</evidence>
<dbReference type="SUPFAM" id="SSF55455">
    <property type="entry name" value="SRF-like"/>
    <property type="match status" value="1"/>
</dbReference>
<evidence type="ECO:0000259" key="8">
    <source>
        <dbReference type="PROSITE" id="PS51297"/>
    </source>
</evidence>
<dbReference type="InterPro" id="IPR036879">
    <property type="entry name" value="TF_MADSbox_sf"/>
</dbReference>
<keyword evidence="6" id="KW-0175">Coiled coil</keyword>
<proteinExistence type="evidence at transcript level"/>
<dbReference type="FunFam" id="3.40.1810.10:FF:000003">
    <property type="entry name" value="MADS-box transcription factor MADS-MC"/>
    <property type="match status" value="1"/>
</dbReference>
<dbReference type="SMART" id="SM00432">
    <property type="entry name" value="MADS"/>
    <property type="match status" value="1"/>
</dbReference>
<dbReference type="EMBL" id="PP400883">
    <property type="protein sequence ID" value="XBP28243.1"/>
    <property type="molecule type" value="mRNA"/>
</dbReference>
<evidence type="ECO:0000256" key="5">
    <source>
        <dbReference type="ARBA" id="ARBA00023242"/>
    </source>
</evidence>
<comment type="subcellular location">
    <subcellularLocation>
        <location evidence="1">Nucleus</location>
    </subcellularLocation>
</comment>
<dbReference type="InterPro" id="IPR033896">
    <property type="entry name" value="MEF2-like_N"/>
</dbReference>
<dbReference type="GO" id="GO:0005634">
    <property type="term" value="C:nucleus"/>
    <property type="evidence" value="ECO:0007669"/>
    <property type="project" value="UniProtKB-SubCell"/>
</dbReference>
<dbReference type="InterPro" id="IPR050142">
    <property type="entry name" value="MADS-box/MEF2_TF"/>
</dbReference>
<dbReference type="Pfam" id="PF01486">
    <property type="entry name" value="K-box"/>
    <property type="match status" value="1"/>
</dbReference>
<dbReference type="PROSITE" id="PS50066">
    <property type="entry name" value="MADS_BOX_2"/>
    <property type="match status" value="1"/>
</dbReference>
<feature type="coiled-coil region" evidence="6">
    <location>
        <begin position="143"/>
        <end position="170"/>
    </location>
</feature>
<name>A0AAU7LJF7_9ROSA</name>
<keyword evidence="3" id="KW-0238">DNA-binding</keyword>
<dbReference type="GO" id="GO:0045944">
    <property type="term" value="P:positive regulation of transcription by RNA polymerase II"/>
    <property type="evidence" value="ECO:0007669"/>
    <property type="project" value="InterPro"/>
</dbReference>
<evidence type="ECO:0000256" key="1">
    <source>
        <dbReference type="ARBA" id="ARBA00004123"/>
    </source>
</evidence>
<keyword evidence="5" id="KW-0539">Nucleus</keyword>
<dbReference type="PROSITE" id="PS51297">
    <property type="entry name" value="K_BOX"/>
    <property type="match status" value="1"/>
</dbReference>
<evidence type="ECO:0000313" key="9">
    <source>
        <dbReference type="EMBL" id="XBP28243.1"/>
    </source>
</evidence>
<evidence type="ECO:0000256" key="3">
    <source>
        <dbReference type="ARBA" id="ARBA00023125"/>
    </source>
</evidence>
<reference evidence="9" key="2">
    <citation type="submission" date="2024-02" db="EMBL/GenBank/DDBJ databases">
        <authorList>
            <person name="Xu Y."/>
            <person name="Zhao J."/>
        </authorList>
    </citation>
    <scope>NUCLEOTIDE SEQUENCE</scope>
</reference>
<evidence type="ECO:0000256" key="4">
    <source>
        <dbReference type="ARBA" id="ARBA00023163"/>
    </source>
</evidence>
<dbReference type="CDD" id="cd00265">
    <property type="entry name" value="MADS_MEF2_like"/>
    <property type="match status" value="1"/>
</dbReference>
<reference evidence="9" key="1">
    <citation type="journal article" date="2024" name="Front. Plant Sci.">
        <title>Genome-wide analysis of the MADS-box gene family of sea buckthorn (Hippophae rhamnoides ssp. sinensis) and their potential role in floral organ development.</title>
        <authorList>
            <person name="Zhao J."/>
            <person name="Xu Y."/>
            <person name="Zhang Z."/>
            <person name="Zhao M."/>
            <person name="Li K."/>
            <person name="Wang F."/>
            <person name="Sun K."/>
        </authorList>
    </citation>
    <scope>NUCLEOTIDE SEQUENCE</scope>
</reference>
<sequence>MVRGKVQMKRIENEANRQVTFSKRRNGLLKKAYELSVLCDAQVAVIVFSQKGRPYEFSSNDMKETIERYYKYTKKGQSNNTEVQQYAEQLKHESAHMAKKIAFLEATQGRLLGHDLDSCSLKEIQDIDNQLVQSLSNIRAKKTQLMTKQIEQLEAQQKLLLQENAQLCEKHEQPSRWVQEKEALRYCSSTSSEVETELFIGLPEIRC</sequence>
<evidence type="ECO:0000256" key="2">
    <source>
        <dbReference type="ARBA" id="ARBA00023015"/>
    </source>
</evidence>
<dbReference type="GO" id="GO:0046983">
    <property type="term" value="F:protein dimerization activity"/>
    <property type="evidence" value="ECO:0007669"/>
    <property type="project" value="InterPro"/>
</dbReference>
<dbReference type="GO" id="GO:0003700">
    <property type="term" value="F:DNA-binding transcription factor activity"/>
    <property type="evidence" value="ECO:0007669"/>
    <property type="project" value="InterPro"/>
</dbReference>
<dbReference type="PRINTS" id="PR00404">
    <property type="entry name" value="MADSDOMAIN"/>
</dbReference>
<accession>A0AAU7LJF7</accession>
<keyword evidence="4" id="KW-0804">Transcription</keyword>
<dbReference type="InterPro" id="IPR002100">
    <property type="entry name" value="TF_MADSbox"/>
</dbReference>
<dbReference type="AlphaFoldDB" id="A0AAU7LJF7"/>
<dbReference type="GO" id="GO:0000977">
    <property type="term" value="F:RNA polymerase II transcription regulatory region sequence-specific DNA binding"/>
    <property type="evidence" value="ECO:0007669"/>
    <property type="project" value="InterPro"/>
</dbReference>